<keyword evidence="1" id="KW-0472">Membrane</keyword>
<dbReference type="RefSeq" id="WP_100280977.1">
    <property type="nucleotide sequence ID" value="NZ_CP024923.1"/>
</dbReference>
<dbReference type="EMBL" id="CP024923">
    <property type="protein sequence ID" value="ATY31166.1"/>
    <property type="molecule type" value="Genomic_DNA"/>
</dbReference>
<gene>
    <name evidence="2" type="ORF">CVN68_03535</name>
</gene>
<dbReference type="OrthoDB" id="7584332at2"/>
<keyword evidence="1" id="KW-0812">Transmembrane</keyword>
<feature type="transmembrane region" description="Helical" evidence="1">
    <location>
        <begin position="87"/>
        <end position="108"/>
    </location>
</feature>
<name>A0A2K8MF57_9SPHN</name>
<proteinExistence type="predicted"/>
<evidence type="ECO:0000313" key="3">
    <source>
        <dbReference type="Proteomes" id="UP000229081"/>
    </source>
</evidence>
<evidence type="ECO:0000256" key="1">
    <source>
        <dbReference type="SAM" id="Phobius"/>
    </source>
</evidence>
<dbReference type="KEGG" id="sphc:CVN68_03535"/>
<dbReference type="AlphaFoldDB" id="A0A2K8MF57"/>
<accession>A0A2K8MF57</accession>
<sequence>MKMNPRVALVIGIVLLAVGAFITFGNAPPKADPVSAAACRERFKDQGQEMLDRCDEAAFATAMTAADANQAAASISASNNQEVGGNALGMFLLGIGLVLTLAGGVAWMKQSGDGAGEPRK</sequence>
<keyword evidence="1" id="KW-1133">Transmembrane helix</keyword>
<protein>
    <submittedName>
        <fullName evidence="2">Uncharacterized protein</fullName>
    </submittedName>
</protein>
<dbReference type="Proteomes" id="UP000229081">
    <property type="component" value="Chromosome"/>
</dbReference>
<keyword evidence="3" id="KW-1185">Reference proteome</keyword>
<organism evidence="2 3">
    <name type="scientific">Sphingomonas psychrotolerans</name>
    <dbReference type="NCBI Taxonomy" id="1327635"/>
    <lineage>
        <taxon>Bacteria</taxon>
        <taxon>Pseudomonadati</taxon>
        <taxon>Pseudomonadota</taxon>
        <taxon>Alphaproteobacteria</taxon>
        <taxon>Sphingomonadales</taxon>
        <taxon>Sphingomonadaceae</taxon>
        <taxon>Sphingomonas</taxon>
    </lineage>
</organism>
<evidence type="ECO:0000313" key="2">
    <source>
        <dbReference type="EMBL" id="ATY31166.1"/>
    </source>
</evidence>
<reference evidence="2 3" key="1">
    <citation type="submission" date="2017-11" db="EMBL/GenBank/DDBJ databases">
        <title>Complete genome sequence of Sphingomonas sp. Strain Cra20, a psychrotolerant potential plant growth promoting rhizobacteria.</title>
        <authorList>
            <person name="Luo Y."/>
        </authorList>
    </citation>
    <scope>NUCLEOTIDE SEQUENCE [LARGE SCALE GENOMIC DNA]</scope>
    <source>
        <strain evidence="2 3">Cra20</strain>
    </source>
</reference>